<dbReference type="Proteomes" id="UP000470213">
    <property type="component" value="Unassembled WGS sequence"/>
</dbReference>
<dbReference type="RefSeq" id="WP_163084843.1">
    <property type="nucleotide sequence ID" value="NZ_JAAAWN010000009.1"/>
</dbReference>
<dbReference type="EMBL" id="JAAAWN010000009">
    <property type="protein sequence ID" value="NDV91256.1"/>
    <property type="molecule type" value="Genomic_DNA"/>
</dbReference>
<name>A0A7X5LKZ1_9ALTE</name>
<dbReference type="Gene3D" id="1.10.10.1710">
    <property type="entry name" value="Deoxyribodipyrimidine photolyase-related"/>
    <property type="match status" value="1"/>
</dbReference>
<dbReference type="Gene3D" id="1.10.579.10">
    <property type="entry name" value="DNA Cyclobutane Dipyrimidine Photolyase, subunit A, domain 3"/>
    <property type="match status" value="1"/>
</dbReference>
<evidence type="ECO:0000313" key="1">
    <source>
        <dbReference type="EMBL" id="NDV91256.1"/>
    </source>
</evidence>
<protein>
    <submittedName>
        <fullName evidence="1">Cryptochrome/photolyase family protein</fullName>
    </submittedName>
</protein>
<proteinExistence type="predicted"/>
<dbReference type="InterPro" id="IPR036134">
    <property type="entry name" value="Crypto/Photolyase_FAD-like_sf"/>
</dbReference>
<comment type="caution">
    <text evidence="1">The sequence shown here is derived from an EMBL/GenBank/DDBJ whole genome shotgun (WGS) entry which is preliminary data.</text>
</comment>
<dbReference type="AlphaFoldDB" id="A0A7X5LKZ1"/>
<dbReference type="GO" id="GO:0016829">
    <property type="term" value="F:lyase activity"/>
    <property type="evidence" value="ECO:0007669"/>
    <property type="project" value="UniProtKB-KW"/>
</dbReference>
<evidence type="ECO:0000313" key="2">
    <source>
        <dbReference type="Proteomes" id="UP000470213"/>
    </source>
</evidence>
<accession>A0A7X5LKZ1</accession>
<dbReference type="Gene3D" id="3.40.50.620">
    <property type="entry name" value="HUPs"/>
    <property type="match status" value="1"/>
</dbReference>
<dbReference type="Gene3D" id="1.25.40.80">
    <property type="match status" value="1"/>
</dbReference>
<sequence length="512" mass="59150">MAALILILGDQLTDTLSVLTNADKKNDCVLMAEVREEATYVKHHKKKIAFLFSAMRHFSQALSDNGYQVEYITYDDKANQGSLLQQLKHRLAGGEFDCVKVTMPGEYRLYKSMQQWEHQLGVKVDIHSDDRFLATPEFFSSWAKGRKQYRMEFFYREMRKKHGILMEGQTPIGGKWNYDAQNRDPMPATENVPKRTTFAPDDITKAVLELVNREFSEHFGDVTPFHFAVTRQQARQVLHHFIEDRLPKFGQYQDAMVEGKPWLYHSHIAFYLNCGLLTPKECIVAAEQAYHAGSAPLNSVEGFIRQILGWREFVRGFYWYFMPALKTDNYFNHSRSLPAFFWDGQTNMNCMRQCIKETKANAYAHHIQRLMVLGNFSLLTGLSPEEVQTWYLLVYADAYEWVELPNVAGMILYSDGGNLASKPYVASGSYINKMSDYCKNCGYQVSKKTGEKACPFNYLYWNFIDSNAEKLSNNPRMAMIYKTYARLKRENIEAMTASAQAFLSKLDNNEEV</sequence>
<organism evidence="1 2">
    <name type="scientific">Alteromonas profundi</name>
    <dbReference type="NCBI Taxonomy" id="2696062"/>
    <lineage>
        <taxon>Bacteria</taxon>
        <taxon>Pseudomonadati</taxon>
        <taxon>Pseudomonadota</taxon>
        <taxon>Gammaproteobacteria</taxon>
        <taxon>Alteromonadales</taxon>
        <taxon>Alteromonadaceae</taxon>
        <taxon>Alteromonas/Salinimonas group</taxon>
        <taxon>Alteromonas</taxon>
    </lineage>
</organism>
<dbReference type="InterPro" id="IPR014729">
    <property type="entry name" value="Rossmann-like_a/b/a_fold"/>
</dbReference>
<reference evidence="1 2" key="1">
    <citation type="submission" date="2020-01" db="EMBL/GenBank/DDBJ databases">
        <authorList>
            <person name="Chen J."/>
            <person name="Zhu S."/>
            <person name="Yang J."/>
        </authorList>
    </citation>
    <scope>NUCLEOTIDE SEQUENCE [LARGE SCALE GENOMIC DNA]</scope>
    <source>
        <strain evidence="1 2">345S023</strain>
    </source>
</reference>
<gene>
    <name evidence="1" type="ORF">GTH32_08700</name>
</gene>
<dbReference type="Pfam" id="PF04244">
    <property type="entry name" value="DPRP"/>
    <property type="match status" value="1"/>
</dbReference>
<dbReference type="InterPro" id="IPR052551">
    <property type="entry name" value="UV-DNA_repair_photolyase"/>
</dbReference>
<keyword evidence="2" id="KW-1185">Reference proteome</keyword>
<dbReference type="PANTHER" id="PTHR38657:SF1">
    <property type="entry name" value="SLR1343 PROTEIN"/>
    <property type="match status" value="1"/>
</dbReference>
<keyword evidence="1" id="KW-0456">Lyase</keyword>
<dbReference type="SUPFAM" id="SSF48173">
    <property type="entry name" value="Cryptochrome/photolyase FAD-binding domain"/>
    <property type="match status" value="1"/>
</dbReference>
<dbReference type="PANTHER" id="PTHR38657">
    <property type="entry name" value="SLR1343 PROTEIN"/>
    <property type="match status" value="1"/>
</dbReference>
<dbReference type="InterPro" id="IPR007357">
    <property type="entry name" value="PhrB-like"/>
</dbReference>